<feature type="transmembrane region" description="Helical" evidence="6">
    <location>
        <begin position="102"/>
        <end position="125"/>
    </location>
</feature>
<keyword evidence="3" id="KW-0106">Calcium</keyword>
<keyword evidence="9" id="KW-1185">Reference proteome</keyword>
<dbReference type="GO" id="GO:0005216">
    <property type="term" value="F:monoatomic ion channel activity"/>
    <property type="evidence" value="ECO:0007669"/>
    <property type="project" value="InterPro"/>
</dbReference>
<organism evidence="8 9">
    <name type="scientific">Caerostris darwini</name>
    <dbReference type="NCBI Taxonomy" id="1538125"/>
    <lineage>
        <taxon>Eukaryota</taxon>
        <taxon>Metazoa</taxon>
        <taxon>Ecdysozoa</taxon>
        <taxon>Arthropoda</taxon>
        <taxon>Chelicerata</taxon>
        <taxon>Arachnida</taxon>
        <taxon>Araneae</taxon>
        <taxon>Araneomorphae</taxon>
        <taxon>Entelegynae</taxon>
        <taxon>Araneoidea</taxon>
        <taxon>Araneidae</taxon>
        <taxon>Caerostris</taxon>
    </lineage>
</organism>
<feature type="transmembrane region" description="Helical" evidence="6">
    <location>
        <begin position="494"/>
        <end position="516"/>
    </location>
</feature>
<protein>
    <submittedName>
        <fullName evidence="8">Two pore calcium channel protein 1</fullName>
    </submittedName>
</protein>
<keyword evidence="4 6" id="KW-1133">Transmembrane helix</keyword>
<comment type="subcellular location">
    <subcellularLocation>
        <location evidence="1">Membrane</location>
        <topology evidence="1">Multi-pass membrane protein</topology>
    </subcellularLocation>
</comment>
<keyword evidence="2 6" id="KW-0812">Transmembrane</keyword>
<feature type="transmembrane region" description="Helical" evidence="6">
    <location>
        <begin position="587"/>
        <end position="609"/>
    </location>
</feature>
<dbReference type="SUPFAM" id="SSF47473">
    <property type="entry name" value="EF-hand"/>
    <property type="match status" value="1"/>
</dbReference>
<dbReference type="AlphaFoldDB" id="A0AAV4TAA9"/>
<dbReference type="GO" id="GO:0016020">
    <property type="term" value="C:membrane"/>
    <property type="evidence" value="ECO:0007669"/>
    <property type="project" value="UniProtKB-SubCell"/>
</dbReference>
<dbReference type="Gene3D" id="1.10.287.70">
    <property type="match status" value="2"/>
</dbReference>
<comment type="caution">
    <text evidence="8">The sequence shown here is derived from an EMBL/GenBank/DDBJ whole genome shotgun (WGS) entry which is preliminary data.</text>
</comment>
<dbReference type="InterPro" id="IPR018247">
    <property type="entry name" value="EF_Hand_1_Ca_BS"/>
</dbReference>
<name>A0AAV4TAA9_9ARAC</name>
<dbReference type="EMBL" id="BPLQ01009371">
    <property type="protein sequence ID" value="GIY43598.1"/>
    <property type="molecule type" value="Genomic_DNA"/>
</dbReference>
<gene>
    <name evidence="8" type="primary">Tpcn1</name>
    <name evidence="8" type="ORF">CDAR_270942</name>
</gene>
<dbReference type="PANTHER" id="PTHR46726">
    <property type="entry name" value="TWO PORE CHANNEL 3"/>
    <property type="match status" value="1"/>
</dbReference>
<evidence type="ECO:0000256" key="1">
    <source>
        <dbReference type="ARBA" id="ARBA00004141"/>
    </source>
</evidence>
<feature type="transmembrane region" description="Helical" evidence="6">
    <location>
        <begin position="649"/>
        <end position="668"/>
    </location>
</feature>
<evidence type="ECO:0000313" key="8">
    <source>
        <dbReference type="EMBL" id="GIY43598.1"/>
    </source>
</evidence>
<dbReference type="PROSITE" id="PS00018">
    <property type="entry name" value="EF_HAND_1"/>
    <property type="match status" value="1"/>
</dbReference>
<evidence type="ECO:0000256" key="5">
    <source>
        <dbReference type="ARBA" id="ARBA00023136"/>
    </source>
</evidence>
<evidence type="ECO:0000259" key="7">
    <source>
        <dbReference type="Pfam" id="PF00520"/>
    </source>
</evidence>
<feature type="transmembrane region" description="Helical" evidence="6">
    <location>
        <begin position="137"/>
        <end position="155"/>
    </location>
</feature>
<evidence type="ECO:0000313" key="9">
    <source>
        <dbReference type="Proteomes" id="UP001054837"/>
    </source>
</evidence>
<feature type="transmembrane region" description="Helical" evidence="6">
    <location>
        <begin position="688"/>
        <end position="712"/>
    </location>
</feature>
<feature type="domain" description="Ion transport" evidence="7">
    <location>
        <begin position="111"/>
        <end position="336"/>
    </location>
</feature>
<accession>A0AAV4TAA9</accession>
<dbReference type="PANTHER" id="PTHR46726:SF1">
    <property type="entry name" value="TWO-PORE CALCIUM CHANNEL 3"/>
    <property type="match status" value="1"/>
</dbReference>
<evidence type="ECO:0000256" key="6">
    <source>
        <dbReference type="SAM" id="Phobius"/>
    </source>
</evidence>
<evidence type="ECO:0000256" key="2">
    <source>
        <dbReference type="ARBA" id="ARBA00022692"/>
    </source>
</evidence>
<dbReference type="InterPro" id="IPR011992">
    <property type="entry name" value="EF-hand-dom_pair"/>
</dbReference>
<feature type="transmembrane region" description="Helical" evidence="6">
    <location>
        <begin position="307"/>
        <end position="332"/>
    </location>
</feature>
<feature type="transmembrane region" description="Helical" evidence="6">
    <location>
        <begin position="278"/>
        <end position="295"/>
    </location>
</feature>
<reference evidence="8 9" key="1">
    <citation type="submission" date="2021-06" db="EMBL/GenBank/DDBJ databases">
        <title>Caerostris darwini draft genome.</title>
        <authorList>
            <person name="Kono N."/>
            <person name="Arakawa K."/>
        </authorList>
    </citation>
    <scope>NUCLEOTIDE SEQUENCE [LARGE SCALE GENOMIC DNA]</scope>
</reference>
<proteinExistence type="predicted"/>
<sequence>MSATLKIGSENCDTKDDVSSSDAPVLFKTHTDEIPAVISKDRLVTFSKESENITIEVDNRPNHSEEAPLSQTNLLLASTLVCDAKNGRLSNFIPSDQCVRLYLIYHHWGLSYMLYFFIILHHAIAICEDPAVEGYHLPYWVTMCVEFACILFYLFRLLHCASFLPAETFCRDKKNILVIAAIILTAIDMSCYIGLVNSGYGYIAYRWSRPLRPLFIVNFSESKQVRRAFRNIRKTLPDILNVLVLFFLSISLFSLMAQKLFQKRNLKYPDGKPYFNNYFDIYFQLYVLVTTANNPDIMMPAYDSNRWFAVFFIAYLIICLYIFMNIFLAVVYNNYRKHLKLYYSHCCYLGENEVRKLVYMKRKSLAKAFDLLKVKKDGVFVIDFKRFNVLLKMIPPARSPMMVNILWYVLDTDGDNAVEKVDFLQLADLLNVTVSEVTDRRSIFDLITPSCFHSKFSMSLRQLVAHKYFRYFFDLMILLNAFLIAFDITDAEWFFLALFTLEIVLKMYTFGVMHFFRRFWNIFDFLVIGGAIIGTSIESFMDSSADDKTRTLDILLVLRVLRLVKIIGGIERFQVIVTTILNLGPSILTYGGVLIVVYYVFAIIGMEFFHNKIKYFDYENNTDPSQLYCGNHLLNGSLFYQSQYCSNNFNNILNTFVILFELMVVNQWHVLANGFVLATSKVARLYFFAFHLTCVIIVLNIFTAFVLEAFILEYSFCKSKLESAMEKKIIEMGLQLGRRQSQNAKGTDNDNLVIDSEDIIESDDEVPDKSTNRRSSIYPDLSEKTDIRFHLTKSKNVENLLQRMFENELDVDDDGPDDIDNFEDETTMTLSLKTL</sequence>
<dbReference type="InterPro" id="IPR027359">
    <property type="entry name" value="Volt_channel_dom_sf"/>
</dbReference>
<feature type="transmembrane region" description="Helical" evidence="6">
    <location>
        <begin position="176"/>
        <end position="203"/>
    </location>
</feature>
<dbReference type="Proteomes" id="UP001054837">
    <property type="component" value="Unassembled WGS sequence"/>
</dbReference>
<dbReference type="SUPFAM" id="SSF81324">
    <property type="entry name" value="Voltage-gated potassium channels"/>
    <property type="match status" value="2"/>
</dbReference>
<evidence type="ECO:0000256" key="3">
    <source>
        <dbReference type="ARBA" id="ARBA00022837"/>
    </source>
</evidence>
<dbReference type="InterPro" id="IPR005821">
    <property type="entry name" value="Ion_trans_dom"/>
</dbReference>
<feature type="transmembrane region" description="Helical" evidence="6">
    <location>
        <begin position="239"/>
        <end position="257"/>
    </location>
</feature>
<evidence type="ECO:0000256" key="4">
    <source>
        <dbReference type="ARBA" id="ARBA00022989"/>
    </source>
</evidence>
<feature type="transmembrane region" description="Helical" evidence="6">
    <location>
        <begin position="523"/>
        <end position="541"/>
    </location>
</feature>
<feature type="domain" description="Ion transport" evidence="7">
    <location>
        <begin position="466"/>
        <end position="711"/>
    </location>
</feature>
<dbReference type="Pfam" id="PF00520">
    <property type="entry name" value="Ion_trans"/>
    <property type="match status" value="2"/>
</dbReference>
<keyword evidence="5 6" id="KW-0472">Membrane</keyword>
<feature type="transmembrane region" description="Helical" evidence="6">
    <location>
        <begin position="468"/>
        <end position="488"/>
    </location>
</feature>
<dbReference type="Gene3D" id="1.20.120.350">
    <property type="entry name" value="Voltage-gated potassium channels. Chain C"/>
    <property type="match status" value="1"/>
</dbReference>